<dbReference type="Gene3D" id="3.40.50.720">
    <property type="entry name" value="NAD(P)-binding Rossmann-like Domain"/>
    <property type="match status" value="1"/>
</dbReference>
<protein>
    <submittedName>
        <fullName evidence="4">NADP-dependent 3-hydroxy acid dehydrogenase YdfG</fullName>
    </submittedName>
</protein>
<keyword evidence="2" id="KW-0560">Oxidoreductase</keyword>
<dbReference type="InterPro" id="IPR036291">
    <property type="entry name" value="NAD(P)-bd_dom_sf"/>
</dbReference>
<dbReference type="OrthoDB" id="335726at2"/>
<dbReference type="PRINTS" id="PR00080">
    <property type="entry name" value="SDRFAMILY"/>
</dbReference>
<accession>A0A1H2WCV2</accession>
<dbReference type="EMBL" id="FNMZ01000002">
    <property type="protein sequence ID" value="SDW78355.1"/>
    <property type="molecule type" value="Genomic_DNA"/>
</dbReference>
<dbReference type="PRINTS" id="PR00081">
    <property type="entry name" value="GDHRDH"/>
</dbReference>
<evidence type="ECO:0000256" key="1">
    <source>
        <dbReference type="ARBA" id="ARBA00006484"/>
    </source>
</evidence>
<organism evidence="4 5">
    <name type="scientific">Albimonas donghaensis</name>
    <dbReference type="NCBI Taxonomy" id="356660"/>
    <lineage>
        <taxon>Bacteria</taxon>
        <taxon>Pseudomonadati</taxon>
        <taxon>Pseudomonadota</taxon>
        <taxon>Alphaproteobacteria</taxon>
        <taxon>Rhodobacterales</taxon>
        <taxon>Paracoccaceae</taxon>
        <taxon>Albimonas</taxon>
    </lineage>
</organism>
<name>A0A1H2WCV2_9RHOB</name>
<sequence length="254" mass="26712">MRPADGAAWITGASGGIGRAVALRLAAEGWTVHATARRPEALDALAEEARAAGHPGRILPLPADVTDPVAMREAVAAIEADGGLALVLLNAGIYLPMRAGDFDAGKARKTFDVNLGGVVNGLDPVLKAMIARGRGHVAVTASVAGYGGLPGAAAYSATKAGLIAMCEALAMDLMDLGVRISVVNPGFVETEATAVNEFEMPFLMTPDAAARRIVEGLGRPGFEIAFPRRFAIFLRALNRLPNQLYFRAWRRLTR</sequence>
<dbReference type="PROSITE" id="PS00061">
    <property type="entry name" value="ADH_SHORT"/>
    <property type="match status" value="1"/>
</dbReference>
<dbReference type="Pfam" id="PF00106">
    <property type="entry name" value="adh_short"/>
    <property type="match status" value="1"/>
</dbReference>
<dbReference type="SUPFAM" id="SSF51735">
    <property type="entry name" value="NAD(P)-binding Rossmann-fold domains"/>
    <property type="match status" value="1"/>
</dbReference>
<dbReference type="GO" id="GO:0016491">
    <property type="term" value="F:oxidoreductase activity"/>
    <property type="evidence" value="ECO:0007669"/>
    <property type="project" value="UniProtKB-KW"/>
</dbReference>
<evidence type="ECO:0000256" key="3">
    <source>
        <dbReference type="RuleBase" id="RU000363"/>
    </source>
</evidence>
<dbReference type="STRING" id="356660.SAMN05444336_102337"/>
<evidence type="ECO:0000313" key="5">
    <source>
        <dbReference type="Proteomes" id="UP000199118"/>
    </source>
</evidence>
<comment type="similarity">
    <text evidence="1 3">Belongs to the short-chain dehydrogenases/reductases (SDR) family.</text>
</comment>
<dbReference type="AlphaFoldDB" id="A0A1H2WCV2"/>
<dbReference type="GO" id="GO:0016020">
    <property type="term" value="C:membrane"/>
    <property type="evidence" value="ECO:0007669"/>
    <property type="project" value="TreeGrafter"/>
</dbReference>
<keyword evidence="5" id="KW-1185">Reference proteome</keyword>
<dbReference type="Proteomes" id="UP000199118">
    <property type="component" value="Unassembled WGS sequence"/>
</dbReference>
<dbReference type="PANTHER" id="PTHR44196">
    <property type="entry name" value="DEHYDROGENASE/REDUCTASE SDR FAMILY MEMBER 7B"/>
    <property type="match status" value="1"/>
</dbReference>
<dbReference type="InterPro" id="IPR002347">
    <property type="entry name" value="SDR_fam"/>
</dbReference>
<gene>
    <name evidence="4" type="ORF">SAMN05444336_102337</name>
</gene>
<reference evidence="4 5" key="1">
    <citation type="submission" date="2016-10" db="EMBL/GenBank/DDBJ databases">
        <authorList>
            <person name="de Groot N.N."/>
        </authorList>
    </citation>
    <scope>NUCLEOTIDE SEQUENCE [LARGE SCALE GENOMIC DNA]</scope>
    <source>
        <strain evidence="4 5">DSM 17890</strain>
    </source>
</reference>
<dbReference type="PANTHER" id="PTHR44196:SF1">
    <property type="entry name" value="DEHYDROGENASE_REDUCTASE SDR FAMILY MEMBER 7B"/>
    <property type="match status" value="1"/>
</dbReference>
<evidence type="ECO:0000313" key="4">
    <source>
        <dbReference type="EMBL" id="SDW78355.1"/>
    </source>
</evidence>
<proteinExistence type="inferred from homology"/>
<dbReference type="InterPro" id="IPR020904">
    <property type="entry name" value="Sc_DH/Rdtase_CS"/>
</dbReference>
<evidence type="ECO:0000256" key="2">
    <source>
        <dbReference type="ARBA" id="ARBA00023002"/>
    </source>
</evidence>